<organism evidence="2 3">
    <name type="scientific">Natronorubrum thiooxidans</name>
    <dbReference type="NCBI Taxonomy" id="308853"/>
    <lineage>
        <taxon>Archaea</taxon>
        <taxon>Methanobacteriati</taxon>
        <taxon>Methanobacteriota</taxon>
        <taxon>Stenosarchaea group</taxon>
        <taxon>Halobacteria</taxon>
        <taxon>Halobacteriales</taxon>
        <taxon>Natrialbaceae</taxon>
        <taxon>Natronorubrum</taxon>
    </lineage>
</organism>
<reference evidence="3" key="1">
    <citation type="submission" date="2017-01" db="EMBL/GenBank/DDBJ databases">
        <authorList>
            <person name="Varghese N."/>
            <person name="Submissions S."/>
        </authorList>
    </citation>
    <scope>NUCLEOTIDE SEQUENCE [LARGE SCALE GENOMIC DNA]</scope>
    <source>
        <strain evidence="3">type strain: HArc-</strain>
    </source>
</reference>
<dbReference type="EMBL" id="FTNR01000002">
    <property type="protein sequence ID" value="SIR73588.1"/>
    <property type="molecule type" value="Genomic_DNA"/>
</dbReference>
<keyword evidence="3" id="KW-1185">Reference proteome</keyword>
<dbReference type="STRING" id="308853.SAMN05421752_102157"/>
<proteinExistence type="predicted"/>
<evidence type="ECO:0000313" key="2">
    <source>
        <dbReference type="EMBL" id="SIR73588.1"/>
    </source>
</evidence>
<evidence type="ECO:0000313" key="3">
    <source>
        <dbReference type="Proteomes" id="UP000185936"/>
    </source>
</evidence>
<name>A0A1N7DCQ9_9EURY</name>
<feature type="region of interest" description="Disordered" evidence="1">
    <location>
        <begin position="22"/>
        <end position="42"/>
    </location>
</feature>
<gene>
    <name evidence="2" type="ORF">SAMN05421752_102157</name>
</gene>
<protein>
    <submittedName>
        <fullName evidence="2">Uncharacterized protein</fullName>
    </submittedName>
</protein>
<dbReference type="Proteomes" id="UP000185936">
    <property type="component" value="Unassembled WGS sequence"/>
</dbReference>
<evidence type="ECO:0000256" key="1">
    <source>
        <dbReference type="SAM" id="MobiDB-lite"/>
    </source>
</evidence>
<accession>A0A1N7DCQ9</accession>
<dbReference type="AlphaFoldDB" id="A0A1N7DCQ9"/>
<sequence length="57" mass="6602">MTRGLVETHDWDGLLYRCPDTTTGQLPVAPELTDSSPYETIDEKELRDRTEMMKDDE</sequence>